<dbReference type="Pfam" id="PF02441">
    <property type="entry name" value="Flavoprotein"/>
    <property type="match status" value="1"/>
</dbReference>
<dbReference type="Gene3D" id="3.40.50.1950">
    <property type="entry name" value="Flavin prenyltransferase-like"/>
    <property type="match status" value="1"/>
</dbReference>
<proteinExistence type="predicted"/>
<dbReference type="RefSeq" id="WP_201365456.1">
    <property type="nucleotide sequence ID" value="NZ_BNJJ01000020.1"/>
</dbReference>
<organism evidence="2 3">
    <name type="scientific">Dictyobacter formicarum</name>
    <dbReference type="NCBI Taxonomy" id="2778368"/>
    <lineage>
        <taxon>Bacteria</taxon>
        <taxon>Bacillati</taxon>
        <taxon>Chloroflexota</taxon>
        <taxon>Ktedonobacteria</taxon>
        <taxon>Ktedonobacterales</taxon>
        <taxon>Dictyobacteraceae</taxon>
        <taxon>Dictyobacter</taxon>
    </lineage>
</organism>
<gene>
    <name evidence="2" type="ORF">KSZ_59370</name>
</gene>
<evidence type="ECO:0000259" key="1">
    <source>
        <dbReference type="Pfam" id="PF02441"/>
    </source>
</evidence>
<dbReference type="SUPFAM" id="SSF52507">
    <property type="entry name" value="Homo-oligomeric flavin-containing Cys decarboxylases, HFCD"/>
    <property type="match status" value="1"/>
</dbReference>
<name>A0ABQ3VS49_9CHLR</name>
<evidence type="ECO:0000313" key="3">
    <source>
        <dbReference type="Proteomes" id="UP000635565"/>
    </source>
</evidence>
<sequence length="169" mass="18753">MNALALVVCAALSARQVQDFVVLAQQDNWDVWVIATPNACAFIDQPLLTGLTGRPVIVYAPTLPLPRFSAVVVAPATFNTLRKWSQDVADTYALTLLLDWTRQGSFPILVFPRASGELAQDPEFTPSLNRLQRQGVVVHYRPDLYPPNNNIPWAHILKKLQALHKADNG</sequence>
<feature type="domain" description="Flavoprotein" evidence="1">
    <location>
        <begin position="4"/>
        <end position="95"/>
    </location>
</feature>
<dbReference type="InterPro" id="IPR036551">
    <property type="entry name" value="Flavin_trans-like"/>
</dbReference>
<keyword evidence="3" id="KW-1185">Reference proteome</keyword>
<dbReference type="InterPro" id="IPR003382">
    <property type="entry name" value="Flavoprotein"/>
</dbReference>
<protein>
    <recommendedName>
        <fullName evidence="1">Flavoprotein domain-containing protein</fullName>
    </recommendedName>
</protein>
<reference evidence="2 3" key="1">
    <citation type="journal article" date="2021" name="Int. J. Syst. Evol. Microbiol.">
        <title>Reticulibacter mediterranei gen. nov., sp. nov., within the new family Reticulibacteraceae fam. nov., and Ktedonospora formicarum gen. nov., sp. nov., Ktedonobacter robiniae sp. nov., Dictyobacter formicarum sp. nov. and Dictyobacter arantiisoli sp. nov., belonging to the class Ktedonobacteria.</title>
        <authorList>
            <person name="Yabe S."/>
            <person name="Zheng Y."/>
            <person name="Wang C.M."/>
            <person name="Sakai Y."/>
            <person name="Abe K."/>
            <person name="Yokota A."/>
            <person name="Donadio S."/>
            <person name="Cavaletti L."/>
            <person name="Monciardini P."/>
        </authorList>
    </citation>
    <scope>NUCLEOTIDE SEQUENCE [LARGE SCALE GENOMIC DNA]</scope>
    <source>
        <strain evidence="2 3">SOSP1-9</strain>
    </source>
</reference>
<dbReference type="EMBL" id="BNJJ01000020">
    <property type="protein sequence ID" value="GHO87931.1"/>
    <property type="molecule type" value="Genomic_DNA"/>
</dbReference>
<evidence type="ECO:0000313" key="2">
    <source>
        <dbReference type="EMBL" id="GHO87931.1"/>
    </source>
</evidence>
<dbReference type="Proteomes" id="UP000635565">
    <property type="component" value="Unassembled WGS sequence"/>
</dbReference>
<comment type="caution">
    <text evidence="2">The sequence shown here is derived from an EMBL/GenBank/DDBJ whole genome shotgun (WGS) entry which is preliminary data.</text>
</comment>
<accession>A0ABQ3VS49</accession>